<dbReference type="InterPro" id="IPR059117">
    <property type="entry name" value="APS_kinase_dom"/>
</dbReference>
<dbReference type="Pfam" id="PF01583">
    <property type="entry name" value="APS_kinase"/>
    <property type="match status" value="1"/>
</dbReference>
<dbReference type="EMBL" id="UINC01184780">
    <property type="protein sequence ID" value="SVD96151.1"/>
    <property type="molecule type" value="Genomic_DNA"/>
</dbReference>
<feature type="domain" description="APS kinase" evidence="2">
    <location>
        <begin position="7"/>
        <end position="84"/>
    </location>
</feature>
<dbReference type="AlphaFoldDB" id="A0A382ZL03"/>
<dbReference type="Gene3D" id="3.40.50.300">
    <property type="entry name" value="P-loop containing nucleotide triphosphate hydrolases"/>
    <property type="match status" value="1"/>
</dbReference>
<dbReference type="GO" id="GO:0019379">
    <property type="term" value="P:sulfate assimilation, phosphoadenylyl sulfate reduction by phosphoadenylyl-sulfate reductase (thioredoxin)"/>
    <property type="evidence" value="ECO:0007669"/>
    <property type="project" value="TreeGrafter"/>
</dbReference>
<evidence type="ECO:0000313" key="3">
    <source>
        <dbReference type="EMBL" id="SVD96151.1"/>
    </source>
</evidence>
<reference evidence="3" key="1">
    <citation type="submission" date="2018-05" db="EMBL/GenBank/DDBJ databases">
        <authorList>
            <person name="Lanie J.A."/>
            <person name="Ng W.-L."/>
            <person name="Kazmierczak K.M."/>
            <person name="Andrzejewski T.M."/>
            <person name="Davidsen T.M."/>
            <person name="Wayne K.J."/>
            <person name="Tettelin H."/>
            <person name="Glass J.I."/>
            <person name="Rusch D."/>
            <person name="Podicherti R."/>
            <person name="Tsui H.-C.T."/>
            <person name="Winkler M.E."/>
        </authorList>
    </citation>
    <scope>NUCLEOTIDE SEQUENCE</scope>
</reference>
<protein>
    <recommendedName>
        <fullName evidence="2">APS kinase domain-containing protein</fullName>
    </recommendedName>
</protein>
<organism evidence="3">
    <name type="scientific">marine metagenome</name>
    <dbReference type="NCBI Taxonomy" id="408172"/>
    <lineage>
        <taxon>unclassified sequences</taxon>
        <taxon>metagenomes</taxon>
        <taxon>ecological metagenomes</taxon>
    </lineage>
</organism>
<evidence type="ECO:0000259" key="2">
    <source>
        <dbReference type="Pfam" id="PF01583"/>
    </source>
</evidence>
<name>A0A382ZL03_9ZZZZ</name>
<sequence length="118" mass="13583">SEERKKHDVVIVPIISPYRQSRREARKSLIPDFYEIYFSASLDCVKQRDVKGLYAESANGSINNLIGVSSTNPYQPPESPDFIINTEKESIQQSVENLFCFTMICLKVNHAKQMKKRE</sequence>
<gene>
    <name evidence="3" type="ORF">METZ01_LOCUS449005</name>
</gene>
<keyword evidence="1" id="KW-0808">Transferase</keyword>
<dbReference type="PANTHER" id="PTHR42700:SF1">
    <property type="entry name" value="SULFATE ADENYLYLTRANSFERASE"/>
    <property type="match status" value="1"/>
</dbReference>
<dbReference type="InterPro" id="IPR050512">
    <property type="entry name" value="Sulf_AdTrans/APS_kinase"/>
</dbReference>
<dbReference type="GO" id="GO:0010134">
    <property type="term" value="P:sulfate assimilation via adenylyl sulfate reduction"/>
    <property type="evidence" value="ECO:0007669"/>
    <property type="project" value="TreeGrafter"/>
</dbReference>
<evidence type="ECO:0000256" key="1">
    <source>
        <dbReference type="ARBA" id="ARBA00022679"/>
    </source>
</evidence>
<proteinExistence type="predicted"/>
<feature type="non-terminal residue" evidence="3">
    <location>
        <position position="1"/>
    </location>
</feature>
<accession>A0A382ZL03</accession>
<dbReference type="SUPFAM" id="SSF52540">
    <property type="entry name" value="P-loop containing nucleoside triphosphate hydrolases"/>
    <property type="match status" value="1"/>
</dbReference>
<dbReference type="PANTHER" id="PTHR42700">
    <property type="entry name" value="SULFATE ADENYLYLTRANSFERASE"/>
    <property type="match status" value="1"/>
</dbReference>
<dbReference type="GO" id="GO:0005737">
    <property type="term" value="C:cytoplasm"/>
    <property type="evidence" value="ECO:0007669"/>
    <property type="project" value="TreeGrafter"/>
</dbReference>
<dbReference type="InterPro" id="IPR027417">
    <property type="entry name" value="P-loop_NTPase"/>
</dbReference>
<dbReference type="GO" id="GO:0004781">
    <property type="term" value="F:sulfate adenylyltransferase (ATP) activity"/>
    <property type="evidence" value="ECO:0007669"/>
    <property type="project" value="TreeGrafter"/>
</dbReference>